<dbReference type="AlphaFoldDB" id="A0A918ZKE8"/>
<name>A0A918ZKE8_9ACTN</name>
<comment type="caution">
    <text evidence="1">The sequence shown here is derived from an EMBL/GenBank/DDBJ whole genome shotgun (WGS) entry which is preliminary data.</text>
</comment>
<organism evidence="1 2">
    <name type="scientific">Streptomyces longispororuber</name>
    <dbReference type="NCBI Taxonomy" id="68230"/>
    <lineage>
        <taxon>Bacteria</taxon>
        <taxon>Bacillati</taxon>
        <taxon>Actinomycetota</taxon>
        <taxon>Actinomycetes</taxon>
        <taxon>Kitasatosporales</taxon>
        <taxon>Streptomycetaceae</taxon>
        <taxon>Streptomyces</taxon>
    </lineage>
</organism>
<evidence type="ECO:0000313" key="1">
    <source>
        <dbReference type="EMBL" id="GHE56169.1"/>
    </source>
</evidence>
<dbReference type="Proteomes" id="UP000608024">
    <property type="component" value="Unassembled WGS sequence"/>
</dbReference>
<reference evidence="1" key="2">
    <citation type="submission" date="2020-09" db="EMBL/GenBank/DDBJ databases">
        <authorList>
            <person name="Sun Q."/>
            <person name="Ohkuma M."/>
        </authorList>
    </citation>
    <scope>NUCLEOTIDE SEQUENCE</scope>
    <source>
        <strain evidence="1">JCM 4784</strain>
    </source>
</reference>
<reference evidence="1" key="1">
    <citation type="journal article" date="2014" name="Int. J. Syst. Evol. Microbiol.">
        <title>Complete genome sequence of Corynebacterium casei LMG S-19264T (=DSM 44701T), isolated from a smear-ripened cheese.</title>
        <authorList>
            <consortium name="US DOE Joint Genome Institute (JGI-PGF)"/>
            <person name="Walter F."/>
            <person name="Albersmeier A."/>
            <person name="Kalinowski J."/>
            <person name="Ruckert C."/>
        </authorList>
    </citation>
    <scope>NUCLEOTIDE SEQUENCE</scope>
    <source>
        <strain evidence="1">JCM 4784</strain>
    </source>
</reference>
<sequence length="173" mass="17994">MSEPPGRRLREVLAHEARALTAPAADRPAPPVVLLARARRAFAIAGLVSLALAEHALPARDAHALGVRLTDAACAVLDSAVGPELITAYRADLGRGEAGYLAQLAELHLAFHAQAGDTVIDDAMVTLSASLCDLLDALTANERAIPEQRGAARAVAGHARELWALYGGDAGGW</sequence>
<dbReference type="EMBL" id="BNBT01000032">
    <property type="protein sequence ID" value="GHE56169.1"/>
    <property type="molecule type" value="Genomic_DNA"/>
</dbReference>
<proteinExistence type="predicted"/>
<gene>
    <name evidence="1" type="ORF">GCM10018785_26810</name>
</gene>
<keyword evidence="2" id="KW-1185">Reference proteome</keyword>
<evidence type="ECO:0000313" key="2">
    <source>
        <dbReference type="Proteomes" id="UP000608024"/>
    </source>
</evidence>
<accession>A0A918ZKE8</accession>
<protein>
    <submittedName>
        <fullName evidence="1">Uncharacterized protein</fullName>
    </submittedName>
</protein>